<evidence type="ECO:0000256" key="6">
    <source>
        <dbReference type="SAM" id="Phobius"/>
    </source>
</evidence>
<gene>
    <name evidence="7" type="ORF">CQ13_24805</name>
</gene>
<keyword evidence="4 6" id="KW-1133">Transmembrane helix</keyword>
<dbReference type="EMBL" id="LLYA01000153">
    <property type="protein sequence ID" value="KRR24633.1"/>
    <property type="molecule type" value="Genomic_DNA"/>
</dbReference>
<comment type="caution">
    <text evidence="7">The sequence shown here is derived from an EMBL/GenBank/DDBJ whole genome shotgun (WGS) entry which is preliminary data.</text>
</comment>
<dbReference type="OrthoDB" id="7874789at2"/>
<keyword evidence="3 6" id="KW-0812">Transmembrane</keyword>
<evidence type="ECO:0000256" key="3">
    <source>
        <dbReference type="ARBA" id="ARBA00022692"/>
    </source>
</evidence>
<keyword evidence="2" id="KW-1003">Cell membrane</keyword>
<keyword evidence="5 6" id="KW-0472">Membrane</keyword>
<evidence type="ECO:0000256" key="2">
    <source>
        <dbReference type="ARBA" id="ARBA00022475"/>
    </source>
</evidence>
<dbReference type="GO" id="GO:0015171">
    <property type="term" value="F:amino acid transmembrane transporter activity"/>
    <property type="evidence" value="ECO:0007669"/>
    <property type="project" value="TreeGrafter"/>
</dbReference>
<protein>
    <recommendedName>
        <fullName evidence="9">Lysine transporter LysE</fullName>
    </recommendedName>
</protein>
<keyword evidence="8" id="KW-1185">Reference proteome</keyword>
<feature type="transmembrane region" description="Helical" evidence="6">
    <location>
        <begin position="79"/>
        <end position="96"/>
    </location>
</feature>
<dbReference type="Proteomes" id="UP000052023">
    <property type="component" value="Unassembled WGS sequence"/>
</dbReference>
<sequence>MTPFIADLLPAAALGLFVAIPFGPIGLMCVQRTLAFGSWIGVASGMGAATAHGMFSCLAVVSGTVLTQMTLALHTPLRITGGIVLVLMGLRTILVSTDAAHGSTCGDPTCADLLSAYTSTLLIAAANPMTILPYLGVASALETGKPLIMERALAMPIGVMLGSASWYLFLALSTNTMFRSLQKAALDWFNRLTGILLIALGASLCARIV</sequence>
<dbReference type="PANTHER" id="PTHR30086:SF20">
    <property type="entry name" value="ARGININE EXPORTER PROTEIN ARGO-RELATED"/>
    <property type="match status" value="1"/>
</dbReference>
<evidence type="ECO:0000256" key="4">
    <source>
        <dbReference type="ARBA" id="ARBA00022989"/>
    </source>
</evidence>
<dbReference type="Pfam" id="PF01810">
    <property type="entry name" value="LysE"/>
    <property type="match status" value="1"/>
</dbReference>
<evidence type="ECO:0000313" key="8">
    <source>
        <dbReference type="Proteomes" id="UP000052023"/>
    </source>
</evidence>
<evidence type="ECO:0000313" key="7">
    <source>
        <dbReference type="EMBL" id="KRR24633.1"/>
    </source>
</evidence>
<comment type="subcellular location">
    <subcellularLocation>
        <location evidence="1">Cell membrane</location>
        <topology evidence="1">Multi-pass membrane protein</topology>
    </subcellularLocation>
</comment>
<name>A0A0R3MX77_9BRAD</name>
<feature type="transmembrane region" description="Helical" evidence="6">
    <location>
        <begin position="116"/>
        <end position="141"/>
    </location>
</feature>
<feature type="transmembrane region" description="Helical" evidence="6">
    <location>
        <begin position="153"/>
        <end position="173"/>
    </location>
</feature>
<proteinExistence type="predicted"/>
<reference evidence="7 8" key="1">
    <citation type="submission" date="2014-03" db="EMBL/GenBank/DDBJ databases">
        <title>Bradyrhizobium valentinum sp. nov., isolated from effective nodules of Lupinus mariae-josephae, a lupine endemic of basic-lime soils in Eastern Spain.</title>
        <authorList>
            <person name="Duran D."/>
            <person name="Rey L."/>
            <person name="Navarro A."/>
            <person name="Busquets A."/>
            <person name="Imperial J."/>
            <person name="Ruiz-Argueso T."/>
        </authorList>
    </citation>
    <scope>NUCLEOTIDE SEQUENCE [LARGE SCALE GENOMIC DNA]</scope>
    <source>
        <strain evidence="7 8">Ro19</strain>
    </source>
</reference>
<dbReference type="GO" id="GO:0005886">
    <property type="term" value="C:plasma membrane"/>
    <property type="evidence" value="ECO:0007669"/>
    <property type="project" value="UniProtKB-SubCell"/>
</dbReference>
<dbReference type="InterPro" id="IPR001123">
    <property type="entry name" value="LeuE-type"/>
</dbReference>
<organism evidence="7 8">
    <name type="scientific">Bradyrhizobium retamae</name>
    <dbReference type="NCBI Taxonomy" id="1300035"/>
    <lineage>
        <taxon>Bacteria</taxon>
        <taxon>Pseudomonadati</taxon>
        <taxon>Pseudomonadota</taxon>
        <taxon>Alphaproteobacteria</taxon>
        <taxon>Hyphomicrobiales</taxon>
        <taxon>Nitrobacteraceae</taxon>
        <taxon>Bradyrhizobium</taxon>
    </lineage>
</organism>
<evidence type="ECO:0000256" key="5">
    <source>
        <dbReference type="ARBA" id="ARBA00023136"/>
    </source>
</evidence>
<accession>A0A0R3MX77</accession>
<dbReference type="AlphaFoldDB" id="A0A0R3MX77"/>
<evidence type="ECO:0008006" key="9">
    <source>
        <dbReference type="Google" id="ProtNLM"/>
    </source>
</evidence>
<dbReference type="PANTHER" id="PTHR30086">
    <property type="entry name" value="ARGININE EXPORTER PROTEIN ARGO"/>
    <property type="match status" value="1"/>
</dbReference>
<evidence type="ECO:0000256" key="1">
    <source>
        <dbReference type="ARBA" id="ARBA00004651"/>
    </source>
</evidence>
<dbReference type="RefSeq" id="WP_057844124.1">
    <property type="nucleotide sequence ID" value="NZ_LLYA01000153.1"/>
</dbReference>